<organism evidence="1 2">
    <name type="scientific">Perkinsus chesapeaki</name>
    <name type="common">Clam parasite</name>
    <name type="synonym">Perkinsus andrewsi</name>
    <dbReference type="NCBI Taxonomy" id="330153"/>
    <lineage>
        <taxon>Eukaryota</taxon>
        <taxon>Sar</taxon>
        <taxon>Alveolata</taxon>
        <taxon>Perkinsozoa</taxon>
        <taxon>Perkinsea</taxon>
        <taxon>Perkinsida</taxon>
        <taxon>Perkinsidae</taxon>
        <taxon>Perkinsus</taxon>
    </lineage>
</organism>
<feature type="non-terminal residue" evidence="1">
    <location>
        <position position="155"/>
    </location>
</feature>
<accession>A0A7J6KIR1</accession>
<evidence type="ECO:0000313" key="2">
    <source>
        <dbReference type="Proteomes" id="UP000591131"/>
    </source>
</evidence>
<name>A0A7J6KIR1_PERCH</name>
<sequence>AWRCANIATLSKEVKYWIDDGIDLTKCSSCELQAFIQKSLSTMEFEYEFPLSVIAMIIILWLTDVNQKDHVRRTLVVTTIHNWFLQPTSISDSQHSLSHGLSTSTIDYYTTKGYGEVVSDSWETAWASIFSAVMQALMHQEEYTLDVNALRIDWL</sequence>
<dbReference type="AlphaFoldDB" id="A0A7J6KIR1"/>
<proteinExistence type="predicted"/>
<keyword evidence="2" id="KW-1185">Reference proteome</keyword>
<evidence type="ECO:0000313" key="1">
    <source>
        <dbReference type="EMBL" id="KAF4646461.1"/>
    </source>
</evidence>
<dbReference type="EMBL" id="JAAPAO010003434">
    <property type="protein sequence ID" value="KAF4646461.1"/>
    <property type="molecule type" value="Genomic_DNA"/>
</dbReference>
<feature type="non-terminal residue" evidence="1">
    <location>
        <position position="1"/>
    </location>
</feature>
<dbReference type="Proteomes" id="UP000591131">
    <property type="component" value="Unassembled WGS sequence"/>
</dbReference>
<protein>
    <submittedName>
        <fullName evidence="1">Uncharacterized protein</fullName>
    </submittedName>
</protein>
<reference evidence="1 2" key="1">
    <citation type="submission" date="2020-04" db="EMBL/GenBank/DDBJ databases">
        <title>Perkinsus chesapeaki whole genome sequence.</title>
        <authorList>
            <person name="Bogema D.R."/>
        </authorList>
    </citation>
    <scope>NUCLEOTIDE SEQUENCE [LARGE SCALE GENOMIC DNA]</scope>
    <source>
        <strain evidence="1">ATCC PRA-425</strain>
    </source>
</reference>
<gene>
    <name evidence="1" type="ORF">FOL47_006202</name>
</gene>
<comment type="caution">
    <text evidence="1">The sequence shown here is derived from an EMBL/GenBank/DDBJ whole genome shotgun (WGS) entry which is preliminary data.</text>
</comment>